<evidence type="ECO:0000313" key="2">
    <source>
        <dbReference type="Proteomes" id="UP000054783"/>
    </source>
</evidence>
<dbReference type="EMBL" id="JYDQ01000004">
    <property type="protein sequence ID" value="KRY23276.1"/>
    <property type="molecule type" value="Genomic_DNA"/>
</dbReference>
<dbReference type="Proteomes" id="UP000054783">
    <property type="component" value="Unassembled WGS sequence"/>
</dbReference>
<evidence type="ECO:0000313" key="1">
    <source>
        <dbReference type="EMBL" id="KRY23276.1"/>
    </source>
</evidence>
<accession>A0A0V1AFY7</accession>
<dbReference type="OrthoDB" id="10417598at2759"/>
<proteinExistence type="predicted"/>
<sequence length="86" mass="10398">MHSDQPTKMCSDYWSSIIWKIIRLNVMHINKLALQTIMMLFIQVRYKNAFFNGQKHISGFRKRFIKTKQILLKHLEMKRCKNISNL</sequence>
<name>A0A0V1AFY7_9BILA</name>
<reference evidence="1 2" key="1">
    <citation type="submission" date="2015-01" db="EMBL/GenBank/DDBJ databases">
        <title>Evolution of Trichinella species and genotypes.</title>
        <authorList>
            <person name="Korhonen P.K."/>
            <person name="Edoardo P."/>
            <person name="Giuseppe L.R."/>
            <person name="Gasser R.B."/>
        </authorList>
    </citation>
    <scope>NUCLEOTIDE SEQUENCE [LARGE SCALE GENOMIC DNA]</scope>
    <source>
        <strain evidence="1">ISS2496</strain>
    </source>
</reference>
<protein>
    <submittedName>
        <fullName evidence="1">Uncharacterized protein</fullName>
    </submittedName>
</protein>
<dbReference type="AlphaFoldDB" id="A0A0V1AFY7"/>
<comment type="caution">
    <text evidence="1">The sequence shown here is derived from an EMBL/GenBank/DDBJ whole genome shotgun (WGS) entry which is preliminary data.</text>
</comment>
<organism evidence="1 2">
    <name type="scientific">Trichinella patagoniensis</name>
    <dbReference type="NCBI Taxonomy" id="990121"/>
    <lineage>
        <taxon>Eukaryota</taxon>
        <taxon>Metazoa</taxon>
        <taxon>Ecdysozoa</taxon>
        <taxon>Nematoda</taxon>
        <taxon>Enoplea</taxon>
        <taxon>Dorylaimia</taxon>
        <taxon>Trichinellida</taxon>
        <taxon>Trichinellidae</taxon>
        <taxon>Trichinella</taxon>
    </lineage>
</organism>
<gene>
    <name evidence="1" type="ORF">T12_4544</name>
</gene>
<keyword evidence="2" id="KW-1185">Reference proteome</keyword>